<comment type="caution">
    <text evidence="15">The sequence shown here is derived from an EMBL/GenBank/DDBJ whole genome shotgun (WGS) entry which is preliminary data.</text>
</comment>
<dbReference type="PROSITE" id="PS50919">
    <property type="entry name" value="MIR"/>
    <property type="match status" value="1"/>
</dbReference>
<evidence type="ECO:0000256" key="12">
    <source>
        <dbReference type="ARBA" id="ARBA00023303"/>
    </source>
</evidence>
<evidence type="ECO:0000256" key="3">
    <source>
        <dbReference type="ARBA" id="ARBA00022448"/>
    </source>
</evidence>
<keyword evidence="11" id="KW-1071">Ligand-gated ion channel</keyword>
<dbReference type="InterPro" id="IPR005821">
    <property type="entry name" value="Ion_trans_dom"/>
</dbReference>
<dbReference type="Pfam" id="PF02815">
    <property type="entry name" value="MIR"/>
    <property type="match status" value="1"/>
</dbReference>
<dbReference type="InterPro" id="IPR036300">
    <property type="entry name" value="MIR_dom_sf"/>
</dbReference>
<dbReference type="Gene3D" id="1.25.10.30">
    <property type="entry name" value="IP3 receptor type 1 binding core, RIH domain"/>
    <property type="match status" value="1"/>
</dbReference>
<feature type="transmembrane region" description="Helical" evidence="13">
    <location>
        <begin position="2612"/>
        <end position="2632"/>
    </location>
</feature>
<dbReference type="VEuPathDB" id="FungiDB:AeMF1_017335"/>
<evidence type="ECO:0000256" key="11">
    <source>
        <dbReference type="ARBA" id="ARBA00023286"/>
    </source>
</evidence>
<dbReference type="SUPFAM" id="SSF100909">
    <property type="entry name" value="IP3 receptor type 1 binding core, domain 2"/>
    <property type="match status" value="2"/>
</dbReference>
<dbReference type="InterPro" id="IPR014821">
    <property type="entry name" value="Ins145_P3_rcpt"/>
</dbReference>
<dbReference type="InterPro" id="IPR015925">
    <property type="entry name" value="Ryanodine_IP3_receptor"/>
</dbReference>
<keyword evidence="9 13" id="KW-0472">Membrane</keyword>
<keyword evidence="6" id="KW-0256">Endoplasmic reticulum</keyword>
<feature type="transmembrane region" description="Helical" evidence="13">
    <location>
        <begin position="2336"/>
        <end position="2358"/>
    </location>
</feature>
<dbReference type="Gene3D" id="2.80.10.50">
    <property type="match status" value="2"/>
</dbReference>
<evidence type="ECO:0000256" key="2">
    <source>
        <dbReference type="ARBA" id="ARBA00009453"/>
    </source>
</evidence>
<dbReference type="InterPro" id="IPR000493">
    <property type="entry name" value="InsP3_rcpt"/>
</dbReference>
<evidence type="ECO:0000256" key="13">
    <source>
        <dbReference type="SAM" id="Phobius"/>
    </source>
</evidence>
<protein>
    <recommendedName>
        <fullName evidence="14">MIR domain-containing protein</fullName>
    </recommendedName>
</protein>
<dbReference type="GO" id="GO:0070679">
    <property type="term" value="F:inositol 1,4,5 trisphosphate binding"/>
    <property type="evidence" value="ECO:0007669"/>
    <property type="project" value="InterPro"/>
</dbReference>
<evidence type="ECO:0000313" key="15">
    <source>
        <dbReference type="EMBL" id="KAF0739277.1"/>
    </source>
</evidence>
<evidence type="ECO:0000313" key="16">
    <source>
        <dbReference type="Proteomes" id="UP000481153"/>
    </source>
</evidence>
<dbReference type="PANTHER" id="PTHR13715:SF99">
    <property type="entry name" value="INOSITOL 1,4,5-TRISPHOSPHATE RECEPTOR-LIKE PROTEIN A"/>
    <property type="match status" value="1"/>
</dbReference>
<evidence type="ECO:0000256" key="1">
    <source>
        <dbReference type="ARBA" id="ARBA00004477"/>
    </source>
</evidence>
<evidence type="ECO:0000259" key="14">
    <source>
        <dbReference type="PROSITE" id="PS50919"/>
    </source>
</evidence>
<accession>A0A6G0XG54</accession>
<feature type="transmembrane region" description="Helical" evidence="13">
    <location>
        <begin position="2523"/>
        <end position="2548"/>
    </location>
</feature>
<dbReference type="GO" id="GO:0005220">
    <property type="term" value="F:inositol 1,4,5-trisphosphate-gated calcium channel activity"/>
    <property type="evidence" value="ECO:0007669"/>
    <property type="project" value="InterPro"/>
</dbReference>
<evidence type="ECO:0000256" key="10">
    <source>
        <dbReference type="ARBA" id="ARBA00023170"/>
    </source>
</evidence>
<dbReference type="Proteomes" id="UP000481153">
    <property type="component" value="Unassembled WGS sequence"/>
</dbReference>
<feature type="transmembrane region" description="Helical" evidence="13">
    <location>
        <begin position="2406"/>
        <end position="2427"/>
    </location>
</feature>
<feature type="transmembrane region" description="Helical" evidence="13">
    <location>
        <begin position="2479"/>
        <end position="2503"/>
    </location>
</feature>
<dbReference type="GO" id="GO:0005789">
    <property type="term" value="C:endoplasmic reticulum membrane"/>
    <property type="evidence" value="ECO:0007669"/>
    <property type="project" value="UniProtKB-SubCell"/>
</dbReference>
<comment type="similarity">
    <text evidence="2">Belongs to the InsP3 receptor family.</text>
</comment>
<comment type="subcellular location">
    <subcellularLocation>
        <location evidence="1">Endoplasmic reticulum membrane</location>
        <topology evidence="1">Multi-pass membrane protein</topology>
    </subcellularLocation>
</comment>
<dbReference type="PRINTS" id="PR00779">
    <property type="entry name" value="INSP3RECEPTR"/>
</dbReference>
<evidence type="ECO:0000256" key="8">
    <source>
        <dbReference type="ARBA" id="ARBA00023065"/>
    </source>
</evidence>
<keyword evidence="4 13" id="KW-0812">Transmembrane</keyword>
<dbReference type="InterPro" id="IPR016093">
    <property type="entry name" value="MIR_motif"/>
</dbReference>
<gene>
    <name evidence="15" type="ORF">Ae201684_005054</name>
</gene>
<name>A0A6G0XG54_9STRA</name>
<reference evidence="15 16" key="1">
    <citation type="submission" date="2019-07" db="EMBL/GenBank/DDBJ databases">
        <title>Genomics analysis of Aphanomyces spp. identifies a new class of oomycete effector associated with host adaptation.</title>
        <authorList>
            <person name="Gaulin E."/>
        </authorList>
    </citation>
    <scope>NUCLEOTIDE SEQUENCE [LARGE SCALE GENOMIC DNA]</scope>
    <source>
        <strain evidence="15 16">ATCC 201684</strain>
    </source>
</reference>
<keyword evidence="7 13" id="KW-1133">Transmembrane helix</keyword>
<dbReference type="InterPro" id="IPR035910">
    <property type="entry name" value="RyR/IP3R_RIH_dom_sf"/>
</dbReference>
<dbReference type="InterPro" id="IPR000699">
    <property type="entry name" value="RIH_dom"/>
</dbReference>
<dbReference type="InterPro" id="IPR013662">
    <property type="entry name" value="RIH_assoc-dom"/>
</dbReference>
<evidence type="ECO:0000256" key="4">
    <source>
        <dbReference type="ARBA" id="ARBA00022692"/>
    </source>
</evidence>
<keyword evidence="16" id="KW-1185">Reference proteome</keyword>
<organism evidence="15 16">
    <name type="scientific">Aphanomyces euteiches</name>
    <dbReference type="NCBI Taxonomy" id="100861"/>
    <lineage>
        <taxon>Eukaryota</taxon>
        <taxon>Sar</taxon>
        <taxon>Stramenopiles</taxon>
        <taxon>Oomycota</taxon>
        <taxon>Saprolegniomycetes</taxon>
        <taxon>Saprolegniales</taxon>
        <taxon>Verrucalvaceae</taxon>
        <taxon>Aphanomyces</taxon>
    </lineage>
</organism>
<dbReference type="Pfam" id="PF00520">
    <property type="entry name" value="Ion_trans"/>
    <property type="match status" value="1"/>
</dbReference>
<evidence type="ECO:0000256" key="6">
    <source>
        <dbReference type="ARBA" id="ARBA00022824"/>
    </source>
</evidence>
<keyword evidence="12" id="KW-0407">Ion channel</keyword>
<keyword evidence="8" id="KW-0406">Ion transport</keyword>
<evidence type="ECO:0000256" key="7">
    <source>
        <dbReference type="ARBA" id="ARBA00022989"/>
    </source>
</evidence>
<evidence type="ECO:0000256" key="5">
    <source>
        <dbReference type="ARBA" id="ARBA00022737"/>
    </source>
</evidence>
<dbReference type="Pfam" id="PF08709">
    <property type="entry name" value="Ins145_P3_rec"/>
    <property type="match status" value="1"/>
</dbReference>
<dbReference type="SUPFAM" id="SSF82109">
    <property type="entry name" value="MIR domain"/>
    <property type="match status" value="2"/>
</dbReference>
<sequence length="2775" mass="316788">MQHLRDIMSLMQESPRQREPNAVYEGDTIFLNIEDGGIVYSDGFVDERLTCVRTNASNFEGAWFRILPKLSYVAHKTLSRAVVDDSDKYALLVQQDKVEAEANAMIISRDASERQTILYGQTIQLQHVISGKFLTSRSKALAEKDKSCMKVELQADGSPKSWFTFLPRYRTRIMGQTMLYRDEVYLTRAKDHNLFLHFSHVPREINIHHKETSLKVIQYAEQPPRTTCRYLHTGRYYRLYHLEGQAFVTMSANSHRQSRPYLRRIMPGSAYTDVENYTLKSVFALERLNPMEGGQVTDFTQQYRFRHIATGRYLTIDMTNNYNESCHTQLCGTPKPDEKHSNFILTTSGSDTKAVYTIESQVRNVRLRLHNPNKPKKNTTNKPKASGYLVASSELNDQDMFYIVDVSPADVFHAHVVASGTLHLQRYRNLLQEALDRNERISHESMKEPLKALELLTSFLLIQSSKVNHGDKMAAPSQHRQNRAREMKLIDVLYEMLRVPLANQLDLLHLSTDPRRRVIHHIHKLINNVLEHIVQDNVANKHYIATRSASLYYNQSTETPPYLAESMASIGSETGSKRVCYSVFENHPVLLELRVDLTLVRNCIRLIETKGVRMVGMLHFLSVFCSCNGQTLPANQELVARALFSLTDAFPTTRHNILVEVAESSSQRREIPKSLISMAMAVPRGMKQEGTDWKPFGHAMITKGNMASLAVSWKSCRDWTSGSPALYYTPEELNLLCDAATKTPEDLAAYRQRLCPSVVVDEITSSTLHFEMPRPLAEISSEIAPRQNSSVASRRFSDLEVTIKEDIELSEVTDIPAQVEDKHQENQGQSTSQDGPKWVLLEYITWTLEPETLYTLLFEATKTWQEAQAEMQADPSKQQTFDRLHELAQYIHAELRLIIELVRGTSPTTMKIIMTQFSYTVLVGAISNERLPYVIRSALGEILYHTYVAQFPHEPVDVSGRIYVYEDIEATKKDSTLPMGAFELKPNHPVLALEHVVGNDFLKFPHPNKMAVLQATIYYILSKVPSTKSIEANKFVSTLLHIVHDLILFGFYSDVDEQKRLVHLLLSLLDDRKVGQEDVRYRQNPLNNSITAYKAQICRILIQINAMWREAEVYRVMSFFKHTYSQAKRTNILKKESTRVVEVVAVLNDSKLDLLQISKGTLDFICVDLMMYDDKHLVSDAMTLMIRCNTRREHVLKALMRCLLVHSSPPRAIVGGEKASPGFQVYRELTELLPMLKHYVALAQSPASTQEVMKYTIVLDALSRMVDELVLCCCDHTSKGLAVKVGGRKASFWGVMEPHVTTRHLFPNLEKQRVVLHMQIHTVVLPLLKLAPDESCKNELRKLKSTCCDFLIHSVQNHKAGQHAIFPFLHLLWPLFNEVEKMGDVLIALLTNNGDLCKQLPEEAVWKMVELLDRHCRYLDDPVTATASFNVICQIIDFAIVYIAPNDLPSPQNQSLWLDILTHSQFTNTILDFAQGIGPEMDTLSDELMDTPGYVKLMDVVQSPDKAFVLKYFQKVLVMLGLVCRGRNVSCEVKCQQTYPLNLVLTILLDAKMPIGLKYVCCRFLSQVFLHADGYVELASLSSPMWRFLMQISNTIHDFATTSRRQDTNSVHFQELYTDYVFLGLLDVTTCFFSNVFRSSPTNVHIDEQVTAVRKAIVTSLQVLSDNAMMDPTQAQAYNQCCIAMSLEKKTLIHQAILPRHVQKPKTIVQPSLFDQFKLEISIDDTIQPILVREFHSLILRWENIDRESRNHSENVTLRLFCQKIVEFIESNPTAECVVDALKILHRLVAKKFLTEDAKKGMALVEIEEAMDNYKNTQTFLASCGAARMVLQLIAGNYCLETIRYAIELGSELLSGGNVAVQTMFFNSLVDMPANDQFFHQIDTLLHDEIQSAKQIRRLVKSKSEFRAENQRRASEVSMSRPLEEPLLHAATSSISADVIVHFLTLLAKGHYRPMKLLLLDQKTISGGRNYSSVNVLHTVVTYMSIVVKDELNLGSVRVEDGQTLEKCWELLAVYMQGPCEANQDFLINTSMIELFRKTLKVQLDTTAFAIGAVPSDVVLKQMKSNAVKAMVSVLEGRSGDTDQVHVRLRTGLDVSAIKQRLVEIFVQFQNEKDDHLEDLTWDERFLEEGIGLVTMAKIVFGSEPGSPFAPQVGVHSVKRSDFMTDDAFEAALTAHARDVECAKVLKFFDDMLYAVEIWWNGNRLEKVYFVMPSHCGMFGSLSQRRTRLLNDLDYSSSERLRQFIKASVVFDQEMQHMEVLSRFRLYNFIRPYIPFFKSASFLLAILINLIVLISMDQMEPIHGDPPPSGLPQGYSRGPLVQNLDRLLTWLEVMGYLQTFFSFCVLLFILVISIPLVFRRRRNAMIKQAMLEYKRDRARPPGLVFALKDEVEGRLNRWRNWLYEFYVAYLPLAKLSCLVVLLQYTFFQATPSIPLWLPVALLGFPLLSRTRKFLERSSSWAAFVFTVVYDVFVDRYTAFYFVYLGMSVCASLLHPMFYVFHLLDIVVMSPTLQNVVRSVTKPIGVLALTTLLGVCVMYFFAMLVFFFLPADATDENLNVRYCSRLLDCFILVASRGLPQQGGIGHVFTLDLHHPPSFYSRTQYWSRLVLDTAFYAFAVIMLNMIFGLTIDTFNTLRTATNERQELKKNHCFICGLSRATYDNHYTQLGIPNGFEKHIAQEHNMWHYLYFLVHVNSKTLIDCTGPEAYVKTLLLRDDLSWFPQGMAKCLAKTKSTTLQDDIDKIKLQLKSLQTQSISATQKLLRKRSKQSQAPTTA</sequence>
<dbReference type="EMBL" id="VJMJ01000065">
    <property type="protein sequence ID" value="KAF0739277.1"/>
    <property type="molecule type" value="Genomic_DNA"/>
</dbReference>
<keyword evidence="10" id="KW-0675">Receptor</keyword>
<dbReference type="PANTHER" id="PTHR13715">
    <property type="entry name" value="RYANODINE RECEPTOR AND IP3 RECEPTOR"/>
    <property type="match status" value="1"/>
</dbReference>
<feature type="domain" description="MIR" evidence="14">
    <location>
        <begin position="114"/>
        <end position="168"/>
    </location>
</feature>
<keyword evidence="5" id="KW-0677">Repeat</keyword>
<keyword evidence="3" id="KW-0813">Transport</keyword>
<dbReference type="Pfam" id="PF08454">
    <property type="entry name" value="RIH_assoc"/>
    <property type="match status" value="1"/>
</dbReference>
<dbReference type="Pfam" id="PF01365">
    <property type="entry name" value="RYDR_ITPR"/>
    <property type="match status" value="2"/>
</dbReference>
<evidence type="ECO:0000256" key="9">
    <source>
        <dbReference type="ARBA" id="ARBA00023136"/>
    </source>
</evidence>
<proteinExistence type="inferred from homology"/>